<dbReference type="InterPro" id="IPR032333">
    <property type="entry name" value="DUF4857"/>
</dbReference>
<proteinExistence type="predicted"/>
<organism evidence="2 3">
    <name type="scientific">Alistipes timonensis JC136</name>
    <dbReference type="NCBI Taxonomy" id="1033731"/>
    <lineage>
        <taxon>Bacteria</taxon>
        <taxon>Pseudomonadati</taxon>
        <taxon>Bacteroidota</taxon>
        <taxon>Bacteroidia</taxon>
        <taxon>Bacteroidales</taxon>
        <taxon>Rikenellaceae</taxon>
        <taxon>Alistipes</taxon>
    </lineage>
</organism>
<dbReference type="EMBL" id="FNRI01000003">
    <property type="protein sequence ID" value="SEA39049.1"/>
    <property type="molecule type" value="Genomic_DNA"/>
</dbReference>
<dbReference type="Proteomes" id="UP000183253">
    <property type="component" value="Unassembled WGS sequence"/>
</dbReference>
<dbReference type="RefSeq" id="WP_231290782.1">
    <property type="nucleotide sequence ID" value="NZ_CAEG01000010.1"/>
</dbReference>
<evidence type="ECO:0000313" key="3">
    <source>
        <dbReference type="Proteomes" id="UP000183253"/>
    </source>
</evidence>
<accession>A0A1H4AT28</accession>
<dbReference type="AlphaFoldDB" id="A0A1H4AT28"/>
<feature type="transmembrane region" description="Helical" evidence="1">
    <location>
        <begin position="378"/>
        <end position="402"/>
    </location>
</feature>
<sequence>MTAKIVRVLLVFTTILILGFYLPDLFRSRFEKRAGKRLLYYSEVKRDFVFSEEVYDSLRQANRMVYYDRSGNPLTENEYARLLPFDNARKLKMLGMMPDSLMGEPLTQEVLRSVRRVMLIGDRGFDFALAPLFESCPGHPGVDLPHDLFRIGRRGIEFIDAATNSVDTRKSRIFDEALREAGFRAPARDIFGIPSTIKSRDDGYFVVDARGKLFHLLMVHGAPRVKAIDNDFEIKQIKCHVPGEIYCHIFTPDNELYALLTDYTLKKLPLGKNNGRFMLTYNRYFRSYKNLGQDSSTMYVLDRDFEPVDRCAIAVNNYRNSPAAAAEERIFPFRIMLTPGYAHFIPIPNPVRQFWPVNLFFVLLLVVVKRLNRCRLTGAFHLVDLALTAVFGIYGFIAVLIFPNRY</sequence>
<protein>
    <recommendedName>
        <fullName evidence="4">DUF4857 domain-containing protein</fullName>
    </recommendedName>
</protein>
<feature type="transmembrane region" description="Helical" evidence="1">
    <location>
        <begin position="354"/>
        <end position="372"/>
    </location>
</feature>
<feature type="transmembrane region" description="Helical" evidence="1">
    <location>
        <begin position="6"/>
        <end position="26"/>
    </location>
</feature>
<evidence type="ECO:0000313" key="2">
    <source>
        <dbReference type="EMBL" id="SEA39049.1"/>
    </source>
</evidence>
<dbReference type="Pfam" id="PF16149">
    <property type="entry name" value="DUF4857"/>
    <property type="match status" value="1"/>
</dbReference>
<keyword evidence="1" id="KW-1133">Transmembrane helix</keyword>
<dbReference type="STRING" id="1033731.SAMN05444145_103113"/>
<reference evidence="2 3" key="1">
    <citation type="submission" date="2016-10" db="EMBL/GenBank/DDBJ databases">
        <authorList>
            <person name="de Groot N.N."/>
        </authorList>
    </citation>
    <scope>NUCLEOTIDE SEQUENCE [LARGE SCALE GENOMIC DNA]</scope>
    <source>
        <strain evidence="2 3">DSM 25383</strain>
    </source>
</reference>
<gene>
    <name evidence="2" type="ORF">SAMN05444145_103113</name>
</gene>
<keyword evidence="1" id="KW-0812">Transmembrane</keyword>
<name>A0A1H4AT28_9BACT</name>
<evidence type="ECO:0008006" key="4">
    <source>
        <dbReference type="Google" id="ProtNLM"/>
    </source>
</evidence>
<keyword evidence="1" id="KW-0472">Membrane</keyword>
<keyword evidence="3" id="KW-1185">Reference proteome</keyword>
<evidence type="ECO:0000256" key="1">
    <source>
        <dbReference type="SAM" id="Phobius"/>
    </source>
</evidence>